<evidence type="ECO:0000256" key="3">
    <source>
        <dbReference type="ARBA" id="ARBA00022553"/>
    </source>
</evidence>
<feature type="transmembrane region" description="Helical" evidence="4">
    <location>
        <begin position="32"/>
        <end position="48"/>
    </location>
</feature>
<dbReference type="InterPro" id="IPR004358">
    <property type="entry name" value="Sig_transdc_His_kin-like_C"/>
</dbReference>
<dbReference type="AlphaFoldDB" id="A0A327YGZ7"/>
<dbReference type="EC" id="2.7.13.3" evidence="2"/>
<keyword evidence="4" id="KW-0812">Transmembrane</keyword>
<reference evidence="6 7" key="1">
    <citation type="submission" date="2018-06" db="EMBL/GenBank/DDBJ databases">
        <title>Genomic Encyclopedia of Archaeal and Bacterial Type Strains, Phase II (KMG-II): from individual species to whole genera.</title>
        <authorList>
            <person name="Goeker M."/>
        </authorList>
    </citation>
    <scope>NUCLEOTIDE SEQUENCE [LARGE SCALE GENOMIC DNA]</scope>
    <source>
        <strain evidence="6 7">DSM 22011</strain>
    </source>
</reference>
<dbReference type="Pfam" id="PF02518">
    <property type="entry name" value="HATPase_c"/>
    <property type="match status" value="1"/>
</dbReference>
<dbReference type="InterPro" id="IPR003661">
    <property type="entry name" value="HisK_dim/P_dom"/>
</dbReference>
<organism evidence="6 7">
    <name type="scientific">Salipiger aestuarii</name>
    <dbReference type="NCBI Taxonomy" id="568098"/>
    <lineage>
        <taxon>Bacteria</taxon>
        <taxon>Pseudomonadati</taxon>
        <taxon>Pseudomonadota</taxon>
        <taxon>Alphaproteobacteria</taxon>
        <taxon>Rhodobacterales</taxon>
        <taxon>Roseobacteraceae</taxon>
        <taxon>Salipiger</taxon>
    </lineage>
</organism>
<dbReference type="GO" id="GO:0000155">
    <property type="term" value="F:phosphorelay sensor kinase activity"/>
    <property type="evidence" value="ECO:0007669"/>
    <property type="project" value="InterPro"/>
</dbReference>
<feature type="transmembrane region" description="Helical" evidence="4">
    <location>
        <begin position="167"/>
        <end position="186"/>
    </location>
</feature>
<feature type="transmembrane region" description="Helical" evidence="4">
    <location>
        <begin position="143"/>
        <end position="161"/>
    </location>
</feature>
<keyword evidence="4" id="KW-1133">Transmembrane helix</keyword>
<dbReference type="SMART" id="SM00388">
    <property type="entry name" value="HisKA"/>
    <property type="match status" value="1"/>
</dbReference>
<keyword evidence="6" id="KW-0808">Transferase</keyword>
<comment type="caution">
    <text evidence="6">The sequence shown here is derived from an EMBL/GenBank/DDBJ whole genome shotgun (WGS) entry which is preliminary data.</text>
</comment>
<evidence type="ECO:0000256" key="2">
    <source>
        <dbReference type="ARBA" id="ARBA00012438"/>
    </source>
</evidence>
<feature type="transmembrane region" description="Helical" evidence="4">
    <location>
        <begin position="54"/>
        <end position="75"/>
    </location>
</feature>
<feature type="transmembrane region" description="Helical" evidence="4">
    <location>
        <begin position="87"/>
        <end position="108"/>
    </location>
</feature>
<dbReference type="Proteomes" id="UP000249165">
    <property type="component" value="Unassembled WGS sequence"/>
</dbReference>
<comment type="catalytic activity">
    <reaction evidence="1">
        <text>ATP + protein L-histidine = ADP + protein N-phospho-L-histidine.</text>
        <dbReference type="EC" id="2.7.13.3"/>
    </reaction>
</comment>
<dbReference type="EMBL" id="QLMG01000006">
    <property type="protein sequence ID" value="RAK20348.1"/>
    <property type="molecule type" value="Genomic_DNA"/>
</dbReference>
<dbReference type="PANTHER" id="PTHR43065:SF49">
    <property type="entry name" value="HISTIDINE KINASE"/>
    <property type="match status" value="1"/>
</dbReference>
<evidence type="ECO:0000259" key="5">
    <source>
        <dbReference type="PROSITE" id="PS50109"/>
    </source>
</evidence>
<dbReference type="InterPro" id="IPR036890">
    <property type="entry name" value="HATPase_C_sf"/>
</dbReference>
<dbReference type="InterPro" id="IPR005467">
    <property type="entry name" value="His_kinase_dom"/>
</dbReference>
<dbReference type="InterPro" id="IPR036097">
    <property type="entry name" value="HisK_dim/P_sf"/>
</dbReference>
<accession>A0A327YGZ7</accession>
<evidence type="ECO:0000256" key="4">
    <source>
        <dbReference type="SAM" id="Phobius"/>
    </source>
</evidence>
<feature type="transmembrane region" description="Helical" evidence="4">
    <location>
        <begin position="114"/>
        <end position="131"/>
    </location>
</feature>
<keyword evidence="7" id="KW-1185">Reference proteome</keyword>
<dbReference type="PANTHER" id="PTHR43065">
    <property type="entry name" value="SENSOR HISTIDINE KINASE"/>
    <property type="match status" value="1"/>
</dbReference>
<keyword evidence="3" id="KW-0597">Phosphoprotein</keyword>
<dbReference type="RefSeq" id="WP_170134529.1">
    <property type="nucleotide sequence ID" value="NZ_LIQE01000007.1"/>
</dbReference>
<gene>
    <name evidence="6" type="ORF">ATI53_1006126</name>
</gene>
<evidence type="ECO:0000313" key="7">
    <source>
        <dbReference type="Proteomes" id="UP000249165"/>
    </source>
</evidence>
<evidence type="ECO:0000313" key="6">
    <source>
        <dbReference type="EMBL" id="RAK20348.1"/>
    </source>
</evidence>
<dbReference type="CDD" id="cd00082">
    <property type="entry name" value="HisKA"/>
    <property type="match status" value="1"/>
</dbReference>
<dbReference type="Pfam" id="PF00512">
    <property type="entry name" value="HisKA"/>
    <property type="match status" value="1"/>
</dbReference>
<protein>
    <recommendedName>
        <fullName evidence="2">histidine kinase</fullName>
        <ecNumber evidence="2">2.7.13.3</ecNumber>
    </recommendedName>
</protein>
<dbReference type="PRINTS" id="PR00344">
    <property type="entry name" value="BCTRLSENSOR"/>
</dbReference>
<keyword evidence="6" id="KW-0418">Kinase</keyword>
<dbReference type="PROSITE" id="PS50109">
    <property type="entry name" value="HIS_KIN"/>
    <property type="match status" value="1"/>
</dbReference>
<name>A0A327YGZ7_9RHOB</name>
<evidence type="ECO:0000256" key="1">
    <source>
        <dbReference type="ARBA" id="ARBA00000085"/>
    </source>
</evidence>
<feature type="domain" description="Histidine kinase" evidence="5">
    <location>
        <begin position="217"/>
        <end position="429"/>
    </location>
</feature>
<proteinExistence type="predicted"/>
<dbReference type="InterPro" id="IPR003594">
    <property type="entry name" value="HATPase_dom"/>
</dbReference>
<dbReference type="SUPFAM" id="SSF55874">
    <property type="entry name" value="ATPase domain of HSP90 chaperone/DNA topoisomerase II/histidine kinase"/>
    <property type="match status" value="1"/>
</dbReference>
<dbReference type="Gene3D" id="1.10.287.130">
    <property type="match status" value="1"/>
</dbReference>
<dbReference type="SMART" id="SM00387">
    <property type="entry name" value="HATPase_c"/>
    <property type="match status" value="1"/>
</dbReference>
<sequence>MTWAAYPSEDLDGQVDYSEVKRLDAPFQGRRLPLLVLLAICCALVALRGQPIAMLGWCVALILSMGLHHIALMRLPDRGDRQAGRGIVATQILTALICSALGLDLWIAGGTTERFLSLLLLVAAALNAMAVRSRGGLELRFELWLISIMVLLRIGWLWYGAPRAVDTWIISAGMLAMLVYFIHVTLELRYMREDLNARVATEQALARQRSMTQFTGGVAHDFNNLLTVVLGNMELARLSVADSERDELMCEAERAARRGAELTSRLLALSRNARLVPVSESPAEIMKPIPVLANRLLGPGHRLDICVAPDLPAVFADPTNLQAAILELITNARDAMPEGGRIMLKVGASPDALGQAVRFSLTDEGTGIPDNLSATVFEPYFTTKPRGQGAGLGLPMVRGFVEQSAGELRLERRPGGRGTRIRFDLPAMAQPGAADGVVQDAV</sequence>
<keyword evidence="4" id="KW-0472">Membrane</keyword>
<dbReference type="Gene3D" id="3.30.565.10">
    <property type="entry name" value="Histidine kinase-like ATPase, C-terminal domain"/>
    <property type="match status" value="1"/>
</dbReference>
<dbReference type="SUPFAM" id="SSF47384">
    <property type="entry name" value="Homodimeric domain of signal transducing histidine kinase"/>
    <property type="match status" value="1"/>
</dbReference>